<organism evidence="4 6">
    <name type="scientific">Didymodactylos carnosus</name>
    <dbReference type="NCBI Taxonomy" id="1234261"/>
    <lineage>
        <taxon>Eukaryota</taxon>
        <taxon>Metazoa</taxon>
        <taxon>Spiralia</taxon>
        <taxon>Gnathifera</taxon>
        <taxon>Rotifera</taxon>
        <taxon>Eurotatoria</taxon>
        <taxon>Bdelloidea</taxon>
        <taxon>Philodinida</taxon>
        <taxon>Philodinidae</taxon>
        <taxon>Didymodactylos</taxon>
    </lineage>
</organism>
<evidence type="ECO:0000256" key="2">
    <source>
        <dbReference type="ARBA" id="ARBA00023043"/>
    </source>
</evidence>
<evidence type="ECO:0008006" key="7">
    <source>
        <dbReference type="Google" id="ProtNLM"/>
    </source>
</evidence>
<feature type="repeat" description="ANK" evidence="3">
    <location>
        <begin position="123"/>
        <end position="160"/>
    </location>
</feature>
<protein>
    <recommendedName>
        <fullName evidence="7">Ankyrin repeat domain-containing protein</fullName>
    </recommendedName>
</protein>
<dbReference type="AlphaFoldDB" id="A0A8S2E5H7"/>
<dbReference type="Proteomes" id="UP000682733">
    <property type="component" value="Unassembled WGS sequence"/>
</dbReference>
<sequence length="297" mass="33708">HSIHPADSSITSSQQHQLLPQEIETSITRSSSMQSLSVGDETPDRYQSREIIDTTGSKSGLLAKLTDAKKTLFGRSQIPEAFFNSHVQNKALLSYILSEPQPQLNIIQEFEKNGSQLNAITEDGNNALHLLARADLQSSECINIVQYLITKGCDPSRQNDYGWTAAHYALAARNTDVVIYLLKIMIDVTVHSSEAHFDYPSQTQLIHTAARKNDSVLIRILIKTYKQYLIQILILIWKRYFSQLQRSPLLCDFATIQAIEILIEHNLDINACDERGNTFLHYLVNKKDIDYGKYIEK</sequence>
<keyword evidence="2 3" id="KW-0040">ANK repeat</keyword>
<dbReference type="PROSITE" id="PS50088">
    <property type="entry name" value="ANK_REPEAT"/>
    <property type="match status" value="1"/>
</dbReference>
<comment type="caution">
    <text evidence="4">The sequence shown here is derived from an EMBL/GenBank/DDBJ whole genome shotgun (WGS) entry which is preliminary data.</text>
</comment>
<dbReference type="InterPro" id="IPR036770">
    <property type="entry name" value="Ankyrin_rpt-contain_sf"/>
</dbReference>
<dbReference type="Proteomes" id="UP000677228">
    <property type="component" value="Unassembled WGS sequence"/>
</dbReference>
<dbReference type="InterPro" id="IPR002110">
    <property type="entry name" value="Ankyrin_rpt"/>
</dbReference>
<gene>
    <name evidence="4" type="ORF">OVA965_LOCUS18879</name>
    <name evidence="5" type="ORF">TMI583_LOCUS18890</name>
</gene>
<reference evidence="4" key="1">
    <citation type="submission" date="2021-02" db="EMBL/GenBank/DDBJ databases">
        <authorList>
            <person name="Nowell W R."/>
        </authorList>
    </citation>
    <scope>NUCLEOTIDE SEQUENCE</scope>
</reference>
<evidence type="ECO:0000256" key="1">
    <source>
        <dbReference type="ARBA" id="ARBA00022737"/>
    </source>
</evidence>
<name>A0A8S2E5H7_9BILA</name>
<dbReference type="Pfam" id="PF12796">
    <property type="entry name" value="Ank_2"/>
    <property type="match status" value="1"/>
</dbReference>
<evidence type="ECO:0000313" key="6">
    <source>
        <dbReference type="Proteomes" id="UP000677228"/>
    </source>
</evidence>
<feature type="non-terminal residue" evidence="4">
    <location>
        <position position="1"/>
    </location>
</feature>
<accession>A0A8S2E5H7</accession>
<evidence type="ECO:0000313" key="5">
    <source>
        <dbReference type="EMBL" id="CAF3853847.1"/>
    </source>
</evidence>
<dbReference type="Gene3D" id="1.25.40.20">
    <property type="entry name" value="Ankyrin repeat-containing domain"/>
    <property type="match status" value="1"/>
</dbReference>
<dbReference type="EMBL" id="CAJOBA010009552">
    <property type="protein sequence ID" value="CAF3853847.1"/>
    <property type="molecule type" value="Genomic_DNA"/>
</dbReference>
<keyword evidence="1" id="KW-0677">Repeat</keyword>
<dbReference type="PANTHER" id="PTHR24126">
    <property type="entry name" value="ANKYRIN REPEAT, PH AND SEC7 DOMAIN CONTAINING PROTEIN SECG-RELATED"/>
    <property type="match status" value="1"/>
</dbReference>
<dbReference type="SMART" id="SM00248">
    <property type="entry name" value="ANK"/>
    <property type="match status" value="2"/>
</dbReference>
<evidence type="ECO:0000256" key="3">
    <source>
        <dbReference type="PROSITE-ProRule" id="PRU00023"/>
    </source>
</evidence>
<dbReference type="SUPFAM" id="SSF48403">
    <property type="entry name" value="Ankyrin repeat"/>
    <property type="match status" value="1"/>
</dbReference>
<dbReference type="EMBL" id="CAJNOK010009535">
    <property type="protein sequence ID" value="CAF1092371.1"/>
    <property type="molecule type" value="Genomic_DNA"/>
</dbReference>
<evidence type="ECO:0000313" key="4">
    <source>
        <dbReference type="EMBL" id="CAF1092371.1"/>
    </source>
</evidence>
<proteinExistence type="predicted"/>